<protein>
    <submittedName>
        <fullName evidence="1">Telomerase protein component 1</fullName>
    </submittedName>
</protein>
<dbReference type="AlphaFoldDB" id="A0A4Y2AJE3"/>
<dbReference type="PANTHER" id="PTHR44791:SF1">
    <property type="entry name" value="TELOMERASE PROTEIN COMPONENT 1"/>
    <property type="match status" value="1"/>
</dbReference>
<dbReference type="OrthoDB" id="427368at2759"/>
<reference evidence="1 2" key="1">
    <citation type="journal article" date="2019" name="Sci. Rep.">
        <title>Orb-weaving spider Araneus ventricosus genome elucidates the spidroin gene catalogue.</title>
        <authorList>
            <person name="Kono N."/>
            <person name="Nakamura H."/>
            <person name="Ohtoshi R."/>
            <person name="Moran D.A.P."/>
            <person name="Shinohara A."/>
            <person name="Yoshida Y."/>
            <person name="Fujiwara M."/>
            <person name="Mori M."/>
            <person name="Tomita M."/>
            <person name="Arakawa K."/>
        </authorList>
    </citation>
    <scope>NUCLEOTIDE SEQUENCE [LARGE SCALE GENOMIC DNA]</scope>
</reference>
<organism evidence="1 2">
    <name type="scientific">Araneus ventricosus</name>
    <name type="common">Orbweaver spider</name>
    <name type="synonym">Epeira ventricosa</name>
    <dbReference type="NCBI Taxonomy" id="182803"/>
    <lineage>
        <taxon>Eukaryota</taxon>
        <taxon>Metazoa</taxon>
        <taxon>Ecdysozoa</taxon>
        <taxon>Arthropoda</taxon>
        <taxon>Chelicerata</taxon>
        <taxon>Arachnida</taxon>
        <taxon>Araneae</taxon>
        <taxon>Araneomorphae</taxon>
        <taxon>Entelegynae</taxon>
        <taxon>Araneoidea</taxon>
        <taxon>Araneidae</taxon>
        <taxon>Araneus</taxon>
    </lineage>
</organism>
<dbReference type="SUPFAM" id="SSF52540">
    <property type="entry name" value="P-loop containing nucleoside triphosphate hydrolases"/>
    <property type="match status" value="1"/>
</dbReference>
<dbReference type="Proteomes" id="UP000499080">
    <property type="component" value="Unassembled WGS sequence"/>
</dbReference>
<keyword evidence="2" id="KW-1185">Reference proteome</keyword>
<dbReference type="PANTHER" id="PTHR44791">
    <property type="entry name" value="TELOMERASE PROTEIN COMPONENT 1 TEP1"/>
    <property type="match status" value="1"/>
</dbReference>
<comment type="caution">
    <text evidence="1">The sequence shown here is derived from an EMBL/GenBank/DDBJ whole genome shotgun (WGS) entry which is preliminary data.</text>
</comment>
<name>A0A4Y2AJE3_ARAVE</name>
<dbReference type="EMBL" id="BGPR01000017">
    <property type="protein sequence ID" value="GBL79064.1"/>
    <property type="molecule type" value="Genomic_DNA"/>
</dbReference>
<dbReference type="GO" id="GO:0003720">
    <property type="term" value="F:telomerase activity"/>
    <property type="evidence" value="ECO:0007669"/>
    <property type="project" value="TreeGrafter"/>
</dbReference>
<accession>A0A4Y2AJE3</accession>
<gene>
    <name evidence="1" type="primary">TEP1_1</name>
    <name evidence="1" type="ORF">AVEN_49008_1</name>
</gene>
<dbReference type="GO" id="GO:0005697">
    <property type="term" value="C:telomerase holoenzyme complex"/>
    <property type="evidence" value="ECO:0007669"/>
    <property type="project" value="TreeGrafter"/>
</dbReference>
<proteinExistence type="predicted"/>
<dbReference type="GO" id="GO:0070034">
    <property type="term" value="F:telomerase RNA binding"/>
    <property type="evidence" value="ECO:0007669"/>
    <property type="project" value="TreeGrafter"/>
</dbReference>
<evidence type="ECO:0000313" key="2">
    <source>
        <dbReference type="Proteomes" id="UP000499080"/>
    </source>
</evidence>
<dbReference type="InterPro" id="IPR052652">
    <property type="entry name" value="Telomerase_Complex_Comp"/>
</dbReference>
<dbReference type="GO" id="GO:0000722">
    <property type="term" value="P:telomere maintenance via recombination"/>
    <property type="evidence" value="ECO:0007669"/>
    <property type="project" value="TreeGrafter"/>
</dbReference>
<evidence type="ECO:0000313" key="1">
    <source>
        <dbReference type="EMBL" id="GBL79064.1"/>
    </source>
</evidence>
<sequence>MNHFPDILQEAVNSTGNADFVLVIDGLDHLSADDQLLDWLPLNLPQGLRLICSASDTSYAFKVLNERHIHGAIVHVNLPGINQFDRENITRQYLRLYGKTLDESSFNNQMLLLVTKKDSGIPLYLRIACDYLRSYASFENFMSTLQSLPSSMPLLFQEIILQMENEYGSVLVQTMFTLLSITKEGLDDADLHTLLSLVSLEKEKRSFLTFDEAIHQLKKLGPDNMLSQVTYCSLMHAVSSFAFGHRRYVL</sequence>
<dbReference type="InterPro" id="IPR027417">
    <property type="entry name" value="P-loop_NTPase"/>
</dbReference>